<dbReference type="EMBL" id="BHZD01000001">
    <property type="protein sequence ID" value="GCD47453.1"/>
    <property type="molecule type" value="Genomic_DNA"/>
</dbReference>
<evidence type="ECO:0000256" key="4">
    <source>
        <dbReference type="ARBA" id="ARBA00023002"/>
    </source>
</evidence>
<dbReference type="Proteomes" id="UP000286746">
    <property type="component" value="Unassembled WGS sequence"/>
</dbReference>
<dbReference type="Pfam" id="PF00067">
    <property type="entry name" value="p450"/>
    <property type="match status" value="2"/>
</dbReference>
<dbReference type="GO" id="GO:0004497">
    <property type="term" value="F:monooxygenase activity"/>
    <property type="evidence" value="ECO:0007669"/>
    <property type="project" value="UniProtKB-KW"/>
</dbReference>
<feature type="compositionally biased region" description="Low complexity" evidence="8">
    <location>
        <begin position="269"/>
        <end position="300"/>
    </location>
</feature>
<feature type="region of interest" description="Disordered" evidence="8">
    <location>
        <begin position="255"/>
        <end position="310"/>
    </location>
</feature>
<reference evidence="9 10" key="1">
    <citation type="submission" date="2018-11" db="EMBL/GenBank/DDBJ databases">
        <title>Whole genome sequence of Streptomyces paromomycinus NBRC 15454(T).</title>
        <authorList>
            <person name="Komaki H."/>
            <person name="Tamura T."/>
        </authorList>
    </citation>
    <scope>NUCLEOTIDE SEQUENCE [LARGE SCALE GENOMIC DNA]</scope>
    <source>
        <strain evidence="9 10">NBRC 15454</strain>
    </source>
</reference>
<dbReference type="PANTHER" id="PTHR24291">
    <property type="entry name" value="CYTOCHROME P450 FAMILY 4"/>
    <property type="match status" value="1"/>
</dbReference>
<dbReference type="GO" id="GO:0005506">
    <property type="term" value="F:iron ion binding"/>
    <property type="evidence" value="ECO:0007669"/>
    <property type="project" value="InterPro"/>
</dbReference>
<keyword evidence="3 7" id="KW-0479">Metal-binding</keyword>
<dbReference type="PRINTS" id="PR00465">
    <property type="entry name" value="EP450IV"/>
</dbReference>
<dbReference type="RefSeq" id="WP_125057565.1">
    <property type="nucleotide sequence ID" value="NZ_BHZD01000001.1"/>
</dbReference>
<evidence type="ECO:0000256" key="5">
    <source>
        <dbReference type="ARBA" id="ARBA00023004"/>
    </source>
</evidence>
<evidence type="ECO:0000313" key="10">
    <source>
        <dbReference type="Proteomes" id="UP000286746"/>
    </source>
</evidence>
<evidence type="ECO:0000256" key="7">
    <source>
        <dbReference type="PIRSR" id="PIRSR602403-1"/>
    </source>
</evidence>
<comment type="caution">
    <text evidence="9">The sequence shown here is derived from an EMBL/GenBank/DDBJ whole genome shotgun (WGS) entry which is preliminary data.</text>
</comment>
<evidence type="ECO:0000256" key="1">
    <source>
        <dbReference type="ARBA" id="ARBA00010617"/>
    </source>
</evidence>
<dbReference type="GO" id="GO:0020037">
    <property type="term" value="F:heme binding"/>
    <property type="evidence" value="ECO:0007669"/>
    <property type="project" value="InterPro"/>
</dbReference>
<dbReference type="InterPro" id="IPR050196">
    <property type="entry name" value="Cytochrome_P450_Monoox"/>
</dbReference>
<evidence type="ECO:0000256" key="3">
    <source>
        <dbReference type="ARBA" id="ARBA00022723"/>
    </source>
</evidence>
<dbReference type="PANTHER" id="PTHR24291:SF50">
    <property type="entry name" value="BIFUNCTIONAL ALBAFLAVENONE MONOOXYGENASE_TERPENE SYNTHASE"/>
    <property type="match status" value="1"/>
</dbReference>
<keyword evidence="10" id="KW-1185">Reference proteome</keyword>
<gene>
    <name evidence="9" type="ORF">GKJPGBOP_07219</name>
</gene>
<keyword evidence="6 9" id="KW-0503">Monooxygenase</keyword>
<proteinExistence type="inferred from homology"/>
<dbReference type="CDD" id="cd11049">
    <property type="entry name" value="CYP170A1-like"/>
    <property type="match status" value="1"/>
</dbReference>
<comment type="similarity">
    <text evidence="1">Belongs to the cytochrome P450 family.</text>
</comment>
<dbReference type="GO" id="GO:0016705">
    <property type="term" value="F:oxidoreductase activity, acting on paired donors, with incorporation or reduction of molecular oxygen"/>
    <property type="evidence" value="ECO:0007669"/>
    <property type="project" value="InterPro"/>
</dbReference>
<evidence type="ECO:0000256" key="8">
    <source>
        <dbReference type="SAM" id="MobiDB-lite"/>
    </source>
</evidence>
<dbReference type="InterPro" id="IPR001128">
    <property type="entry name" value="Cyt_P450"/>
</dbReference>
<dbReference type="SUPFAM" id="SSF48264">
    <property type="entry name" value="Cytochrome P450"/>
    <property type="match status" value="1"/>
</dbReference>
<protein>
    <submittedName>
        <fullName evidence="9">Epi-isozizaene 5-monooxygenase/(E)-beta-farnesene synthase</fullName>
    </submittedName>
</protein>
<sequence length="527" mass="56493">MGIRGEAGVRAPRGPAAAVPGTWVVSTAPGGVPLLGHALRLWRRPLEFLASMPAHGDLVAIRLGPQRVWLACDPDLVQQILMDPRTYDKGGPLYDTMRMVLGNGLVTCPQNVHRRQRRLAQPCFRPSRIADYAEVMSTEIGAAVEEWRPGRELDVTDAMMDLSARVTTGVLMSTSLDPGLAAEVRACLATAMRGVLLRAVVPLGPLYKLPTPGNRRFDRALARLHHIIDQIIAERRAGPARHDDLLATLLEATDDGGTATGNDPAPYGASAPDHASAPDDASAPDTCPAAGRPTTAPTTREAPHAKEPLTDQEAHDQLMTFLVAGIETTALALAWTFHLLAAHPEEERRLHDEVDTVLAGRPPAPADLPRLAHARRVVTEALRMYPPGWALTRVTTTETTLAGHRLAPGSTVLYSAYVLHQDPVAFPDPQRFDPDRWLPERAGSVPSGAMLPFAAGNRKCIGDHFAMTEAVLALAAIAARWRLRPPAARTVRPVPAAVLSPGPLPMVCELRGRPDGGAAQAVPSQAP</sequence>
<dbReference type="InterPro" id="IPR036396">
    <property type="entry name" value="Cyt_P450_sf"/>
</dbReference>
<dbReference type="InterPro" id="IPR002403">
    <property type="entry name" value="Cyt_P450_E_grp-IV"/>
</dbReference>
<comment type="cofactor">
    <cofactor evidence="7">
        <name>heme</name>
        <dbReference type="ChEBI" id="CHEBI:30413"/>
    </cofactor>
</comment>
<dbReference type="PRINTS" id="PR00385">
    <property type="entry name" value="P450"/>
</dbReference>
<keyword evidence="2 7" id="KW-0349">Heme</keyword>
<accession>A0A401WDP6</accession>
<evidence type="ECO:0000256" key="6">
    <source>
        <dbReference type="ARBA" id="ARBA00023033"/>
    </source>
</evidence>
<keyword evidence="5 7" id="KW-0408">Iron</keyword>
<keyword evidence="4" id="KW-0560">Oxidoreductase</keyword>
<feature type="binding site" description="axial binding residue" evidence="7">
    <location>
        <position position="460"/>
    </location>
    <ligand>
        <name>heme</name>
        <dbReference type="ChEBI" id="CHEBI:30413"/>
    </ligand>
    <ligandPart>
        <name>Fe</name>
        <dbReference type="ChEBI" id="CHEBI:18248"/>
    </ligandPart>
</feature>
<name>A0A401WDP6_STREY</name>
<organism evidence="9 10">
    <name type="scientific">Streptomyces paromomycinus</name>
    <name type="common">Streptomyces rimosus subsp. paromomycinus</name>
    <dbReference type="NCBI Taxonomy" id="92743"/>
    <lineage>
        <taxon>Bacteria</taxon>
        <taxon>Bacillati</taxon>
        <taxon>Actinomycetota</taxon>
        <taxon>Actinomycetes</taxon>
        <taxon>Kitasatosporales</taxon>
        <taxon>Streptomycetaceae</taxon>
        <taxon>Streptomyces</taxon>
    </lineage>
</organism>
<dbReference type="Gene3D" id="1.10.630.10">
    <property type="entry name" value="Cytochrome P450"/>
    <property type="match status" value="1"/>
</dbReference>
<dbReference type="AlphaFoldDB" id="A0A401WDP6"/>
<evidence type="ECO:0000313" key="9">
    <source>
        <dbReference type="EMBL" id="GCD47453.1"/>
    </source>
</evidence>
<evidence type="ECO:0000256" key="2">
    <source>
        <dbReference type="ARBA" id="ARBA00022617"/>
    </source>
</evidence>
<feature type="compositionally biased region" description="Basic and acidic residues" evidence="8">
    <location>
        <begin position="301"/>
        <end position="310"/>
    </location>
</feature>